<dbReference type="STRING" id="981085.W9QJY9"/>
<reference evidence="2" key="1">
    <citation type="submission" date="2013-01" db="EMBL/GenBank/DDBJ databases">
        <title>Draft Genome Sequence of a Mulberry Tree, Morus notabilis C.K. Schneid.</title>
        <authorList>
            <person name="He N."/>
            <person name="Zhao S."/>
        </authorList>
    </citation>
    <scope>NUCLEOTIDE SEQUENCE</scope>
</reference>
<protein>
    <recommendedName>
        <fullName evidence="3">Peptidase S9 prolyl oligopeptidase catalytic domain-containing protein</fullName>
    </recommendedName>
</protein>
<dbReference type="PANTHER" id="PTHR42886:SF53">
    <property type="entry name" value="ALPHA_BETA-HYDROLASES SUPERFAMILY PROTEIN"/>
    <property type="match status" value="1"/>
</dbReference>
<accession>W9QJY9</accession>
<sequence length="161" mass="17977">MSPKSLIAGGDVVLLYASRYHDVRTVVNVSGRYNMKSGIAERMGEDFMERLKEKGYFDVEDRKLNVSYRVTEESMIERLNTDMHAACLAIDKECRVLTIHGSADDIIPVEDAFEFAKIIPNHKLRIVEGADHGYTAHLAELASIAVGFIKETLEQDKAASS</sequence>
<dbReference type="AlphaFoldDB" id="W9QJY9"/>
<dbReference type="PANTHER" id="PTHR42886">
    <property type="entry name" value="RE40534P-RELATED"/>
    <property type="match status" value="1"/>
</dbReference>
<dbReference type="Gene3D" id="3.40.50.1820">
    <property type="entry name" value="alpha/beta hydrolase"/>
    <property type="match status" value="1"/>
</dbReference>
<dbReference type="SUPFAM" id="SSF53474">
    <property type="entry name" value="alpha/beta-Hydrolases"/>
    <property type="match status" value="1"/>
</dbReference>
<name>W9QJY9_9ROSA</name>
<dbReference type="GO" id="GO:0005829">
    <property type="term" value="C:cytosol"/>
    <property type="evidence" value="ECO:0007669"/>
    <property type="project" value="TreeGrafter"/>
</dbReference>
<proteinExistence type="predicted"/>
<dbReference type="InterPro" id="IPR029058">
    <property type="entry name" value="AB_hydrolase_fold"/>
</dbReference>
<organism evidence="1 2">
    <name type="scientific">Morus notabilis</name>
    <dbReference type="NCBI Taxonomy" id="981085"/>
    <lineage>
        <taxon>Eukaryota</taxon>
        <taxon>Viridiplantae</taxon>
        <taxon>Streptophyta</taxon>
        <taxon>Embryophyta</taxon>
        <taxon>Tracheophyta</taxon>
        <taxon>Spermatophyta</taxon>
        <taxon>Magnoliopsida</taxon>
        <taxon>eudicotyledons</taxon>
        <taxon>Gunneridae</taxon>
        <taxon>Pentapetalae</taxon>
        <taxon>rosids</taxon>
        <taxon>fabids</taxon>
        <taxon>Rosales</taxon>
        <taxon>Moraceae</taxon>
        <taxon>Moreae</taxon>
        <taxon>Morus</taxon>
    </lineage>
</organism>
<keyword evidence="2" id="KW-1185">Reference proteome</keyword>
<dbReference type="Proteomes" id="UP000030645">
    <property type="component" value="Unassembled WGS sequence"/>
</dbReference>
<dbReference type="eggNOG" id="KOG4667">
    <property type="taxonomic scope" value="Eukaryota"/>
</dbReference>
<gene>
    <name evidence="1" type="ORF">L484_027290</name>
</gene>
<dbReference type="EMBL" id="KE343704">
    <property type="protein sequence ID" value="EXB38856.1"/>
    <property type="molecule type" value="Genomic_DNA"/>
</dbReference>
<evidence type="ECO:0008006" key="3">
    <source>
        <dbReference type="Google" id="ProtNLM"/>
    </source>
</evidence>
<evidence type="ECO:0000313" key="2">
    <source>
        <dbReference type="Proteomes" id="UP000030645"/>
    </source>
</evidence>
<evidence type="ECO:0000313" key="1">
    <source>
        <dbReference type="EMBL" id="EXB38856.1"/>
    </source>
</evidence>